<comment type="caution">
    <text evidence="2">The sequence shown here is derived from an EMBL/GenBank/DDBJ whole genome shotgun (WGS) entry which is preliminary data.</text>
</comment>
<evidence type="ECO:0000313" key="3">
    <source>
        <dbReference type="Proteomes" id="UP000719412"/>
    </source>
</evidence>
<evidence type="ECO:0000256" key="1">
    <source>
        <dbReference type="SAM" id="MobiDB-lite"/>
    </source>
</evidence>
<proteinExistence type="predicted"/>
<dbReference type="EMBL" id="JABDTM020024922">
    <property type="protein sequence ID" value="KAH0813814.1"/>
    <property type="molecule type" value="Genomic_DNA"/>
</dbReference>
<reference evidence="2" key="1">
    <citation type="journal article" date="2020" name="J Insects Food Feed">
        <title>The yellow mealworm (Tenebrio molitor) genome: a resource for the emerging insects as food and feed industry.</title>
        <authorList>
            <person name="Eriksson T."/>
            <person name="Andere A."/>
            <person name="Kelstrup H."/>
            <person name="Emery V."/>
            <person name="Picard C."/>
        </authorList>
    </citation>
    <scope>NUCLEOTIDE SEQUENCE</scope>
    <source>
        <strain evidence="2">Stoneville</strain>
        <tissue evidence="2">Whole head</tissue>
    </source>
</reference>
<organism evidence="2 3">
    <name type="scientific">Tenebrio molitor</name>
    <name type="common">Yellow mealworm beetle</name>
    <dbReference type="NCBI Taxonomy" id="7067"/>
    <lineage>
        <taxon>Eukaryota</taxon>
        <taxon>Metazoa</taxon>
        <taxon>Ecdysozoa</taxon>
        <taxon>Arthropoda</taxon>
        <taxon>Hexapoda</taxon>
        <taxon>Insecta</taxon>
        <taxon>Pterygota</taxon>
        <taxon>Neoptera</taxon>
        <taxon>Endopterygota</taxon>
        <taxon>Coleoptera</taxon>
        <taxon>Polyphaga</taxon>
        <taxon>Cucujiformia</taxon>
        <taxon>Tenebrionidae</taxon>
        <taxon>Tenebrio</taxon>
    </lineage>
</organism>
<feature type="compositionally biased region" description="Basic and acidic residues" evidence="1">
    <location>
        <begin position="102"/>
        <end position="111"/>
    </location>
</feature>
<dbReference type="AlphaFoldDB" id="A0A8J6HFP9"/>
<dbReference type="Proteomes" id="UP000719412">
    <property type="component" value="Unassembled WGS sequence"/>
</dbReference>
<gene>
    <name evidence="2" type="ORF">GEV33_008977</name>
</gene>
<feature type="compositionally biased region" description="Basic residues" evidence="1">
    <location>
        <begin position="153"/>
        <end position="162"/>
    </location>
</feature>
<feature type="region of interest" description="Disordered" evidence="1">
    <location>
        <begin position="92"/>
        <end position="181"/>
    </location>
</feature>
<reference evidence="2" key="2">
    <citation type="submission" date="2021-08" db="EMBL/GenBank/DDBJ databases">
        <authorList>
            <person name="Eriksson T."/>
        </authorList>
    </citation>
    <scope>NUCLEOTIDE SEQUENCE</scope>
    <source>
        <strain evidence="2">Stoneville</strain>
        <tissue evidence="2">Whole head</tissue>
    </source>
</reference>
<accession>A0A8J6HFP9</accession>
<evidence type="ECO:0000313" key="2">
    <source>
        <dbReference type="EMBL" id="KAH0813814.1"/>
    </source>
</evidence>
<feature type="compositionally biased region" description="Basic and acidic residues" evidence="1">
    <location>
        <begin position="164"/>
        <end position="181"/>
    </location>
</feature>
<protein>
    <submittedName>
        <fullName evidence="2">Uncharacterized protein</fullName>
    </submittedName>
</protein>
<sequence length="327" mass="35915">MCNPPRAGKPSPTSALRPPMISRYPHEMPISIFLHDEEVASEITTQRTKSFPVIHIELIRLPDNGTCGACSSRYRSTHSTGLQRLLHASAMHRSETAPPGRGHPDGKRESLDTCNSADVTRIPSSLSRQTRRRQQPLHVAASRPRSMDASRSLLRKHFHSRTRPTPEGRTRERPSEKRDTTALELSITDGAPAKRHVLLLLRPSTRGGRMAGWKTEGGVGELLDRYISGAILLHFDGPRGDGYVLSLMMTYAAMRVAMVTPGRQVTDSNNPVIALTLVNSVADAAAGLSTKSEDRYPPKNRRIRVGAAVQIRKSTITNDAAASPFPM</sequence>
<keyword evidence="3" id="KW-1185">Reference proteome</keyword>
<name>A0A8J6HFP9_TENMO</name>